<dbReference type="InterPro" id="IPR000212">
    <property type="entry name" value="DNA_helicase_UvrD/REP"/>
</dbReference>
<protein>
    <recommendedName>
        <fullName evidence="7">DNA 3'-5' helicase</fullName>
        <ecNumber evidence="7">5.6.2.4</ecNumber>
    </recommendedName>
</protein>
<dbReference type="AlphaFoldDB" id="A0A3E5EW71"/>
<keyword evidence="2 9" id="KW-0378">Hydrolase</keyword>
<evidence type="ECO:0000256" key="9">
    <source>
        <dbReference type="PROSITE-ProRule" id="PRU00560"/>
    </source>
</evidence>
<dbReference type="Gene3D" id="3.40.50.300">
    <property type="entry name" value="P-loop containing nucleotide triphosphate hydrolases"/>
    <property type="match status" value="3"/>
</dbReference>
<evidence type="ECO:0000313" key="12">
    <source>
        <dbReference type="Proteomes" id="UP000260841"/>
    </source>
</evidence>
<evidence type="ECO:0000256" key="4">
    <source>
        <dbReference type="ARBA" id="ARBA00022840"/>
    </source>
</evidence>
<dbReference type="Pfam" id="PF13361">
    <property type="entry name" value="UvrD_C"/>
    <property type="match status" value="1"/>
</dbReference>
<dbReference type="GO" id="GO:0005829">
    <property type="term" value="C:cytosol"/>
    <property type="evidence" value="ECO:0007669"/>
    <property type="project" value="TreeGrafter"/>
</dbReference>
<dbReference type="PANTHER" id="PTHR11070">
    <property type="entry name" value="UVRD / RECB / PCRA DNA HELICASE FAMILY MEMBER"/>
    <property type="match status" value="1"/>
</dbReference>
<accession>A0A3E5EW71</accession>
<evidence type="ECO:0000256" key="1">
    <source>
        <dbReference type="ARBA" id="ARBA00022741"/>
    </source>
</evidence>
<comment type="catalytic activity">
    <reaction evidence="6">
        <text>Couples ATP hydrolysis with the unwinding of duplex DNA by translocating in the 3'-5' direction.</text>
        <dbReference type="EC" id="5.6.2.4"/>
    </reaction>
</comment>
<evidence type="ECO:0000256" key="8">
    <source>
        <dbReference type="ARBA" id="ARBA00048988"/>
    </source>
</evidence>
<keyword evidence="3 9" id="KW-0347">Helicase</keyword>
<feature type="domain" description="UvrD-like helicase ATP-binding" evidence="10">
    <location>
        <begin position="45"/>
        <end position="356"/>
    </location>
</feature>
<dbReference type="GO" id="GO:0016887">
    <property type="term" value="F:ATP hydrolysis activity"/>
    <property type="evidence" value="ECO:0007669"/>
    <property type="project" value="RHEA"/>
</dbReference>
<dbReference type="PANTHER" id="PTHR11070:SF3">
    <property type="entry name" value="DNA 3'-5' HELICASE"/>
    <property type="match status" value="1"/>
</dbReference>
<dbReference type="Proteomes" id="UP000260841">
    <property type="component" value="Unassembled WGS sequence"/>
</dbReference>
<evidence type="ECO:0000313" key="11">
    <source>
        <dbReference type="EMBL" id="RGN93216.1"/>
    </source>
</evidence>
<comment type="catalytic activity">
    <reaction evidence="8">
        <text>ATP + H2O = ADP + phosphate + H(+)</text>
        <dbReference type="Rhea" id="RHEA:13065"/>
        <dbReference type="ChEBI" id="CHEBI:15377"/>
        <dbReference type="ChEBI" id="CHEBI:15378"/>
        <dbReference type="ChEBI" id="CHEBI:30616"/>
        <dbReference type="ChEBI" id="CHEBI:43474"/>
        <dbReference type="ChEBI" id="CHEBI:456216"/>
        <dbReference type="EC" id="5.6.2.4"/>
    </reaction>
</comment>
<dbReference type="InterPro" id="IPR014016">
    <property type="entry name" value="UvrD-like_ATP-bd"/>
</dbReference>
<reference evidence="11 12" key="1">
    <citation type="submission" date="2018-08" db="EMBL/GenBank/DDBJ databases">
        <title>A genome reference for cultivated species of the human gut microbiota.</title>
        <authorList>
            <person name="Zou Y."/>
            <person name="Xue W."/>
            <person name="Luo G."/>
        </authorList>
    </citation>
    <scope>NUCLEOTIDE SEQUENCE [LARGE SCALE GENOMIC DNA]</scope>
    <source>
        <strain evidence="11 12">OM03-2</strain>
    </source>
</reference>
<dbReference type="InterPro" id="IPR027417">
    <property type="entry name" value="P-loop_NTPase"/>
</dbReference>
<dbReference type="GO" id="GO:0003677">
    <property type="term" value="F:DNA binding"/>
    <property type="evidence" value="ECO:0007669"/>
    <property type="project" value="InterPro"/>
</dbReference>
<dbReference type="GO" id="GO:0000725">
    <property type="term" value="P:recombinational repair"/>
    <property type="evidence" value="ECO:0007669"/>
    <property type="project" value="TreeGrafter"/>
</dbReference>
<keyword evidence="4 9" id="KW-0067">ATP-binding</keyword>
<keyword evidence="5" id="KW-0413">Isomerase</keyword>
<evidence type="ECO:0000256" key="5">
    <source>
        <dbReference type="ARBA" id="ARBA00023235"/>
    </source>
</evidence>
<dbReference type="InterPro" id="IPR014017">
    <property type="entry name" value="DNA_helicase_UvrD-like_C"/>
</dbReference>
<proteinExistence type="predicted"/>
<name>A0A3E5EW71_9FIRM</name>
<dbReference type="GO" id="GO:0005524">
    <property type="term" value="F:ATP binding"/>
    <property type="evidence" value="ECO:0007669"/>
    <property type="project" value="UniProtKB-UniRule"/>
</dbReference>
<dbReference type="PROSITE" id="PS51198">
    <property type="entry name" value="UVRD_HELICASE_ATP_BIND"/>
    <property type="match status" value="1"/>
</dbReference>
<evidence type="ECO:0000256" key="7">
    <source>
        <dbReference type="ARBA" id="ARBA00034808"/>
    </source>
</evidence>
<keyword evidence="1 9" id="KW-0547">Nucleotide-binding</keyword>
<evidence type="ECO:0000256" key="2">
    <source>
        <dbReference type="ARBA" id="ARBA00022801"/>
    </source>
</evidence>
<sequence length="665" mass="77143">MNKEEYQEKIANIVCGKSEKITCEECYILADGNVCKNFKECRISEKTEEQLEYVMTSIKENVFLKACAGSGKTEVIGLKAAYEMKKWNSYNQGIAVLTFTNDATDVIIDRVKQFTGRNAVYPHYIGTLSSFIHSYIVQPFAYTLTGFEGKDEDFSFNIIDRTVPVYSNSWLNTYKCRVSYLEANNRWSSIFAHQIGYDIEKKDFYFYIGKNKMEWLSEYYLKPAVQAFIKEKRIHNAKFWEMKYLRKCFRECKEVFWKAGFSTFDDLNILAIRLLKRDIGHKIALRFPVIFIDECQDLSGNELRVLKALQEQGCIVHCIGDLNQSIYEFKRVDPDEILKHVGEYKQKELHINFRSCKEIVALSERLINVNEIESANLNNLFGSNSLVYFEYDKPDDAINSYYKILKKFDFLEKENRILVRQNSMKLQLEKSTRDGMDEKEPLIVATQLWKDGTPQQMKIALELAGKQISKWLGNGRTKANYYCPKEISSVFYWRVFLMNVLNKILSSKKLSNFNVTCGKWHEYAKKELGIILEEKYPIIADYDEIKDREFEKMINGKSYRVSNGNKDVVIGEIDEKVKNAIPIMTIHGSKGCTFDTTLVISTKNARSIGGHWKEHWLNGTGEAKRIGYVASTRAKYLLVWGVPKMNSEDKELLKSYGFVNGEDLI</sequence>
<feature type="binding site" evidence="9">
    <location>
        <begin position="66"/>
        <end position="73"/>
    </location>
    <ligand>
        <name>ATP</name>
        <dbReference type="ChEBI" id="CHEBI:30616"/>
    </ligand>
</feature>
<dbReference type="GO" id="GO:0043138">
    <property type="term" value="F:3'-5' DNA helicase activity"/>
    <property type="evidence" value="ECO:0007669"/>
    <property type="project" value="UniProtKB-EC"/>
</dbReference>
<gene>
    <name evidence="11" type="ORF">DXB36_02490</name>
</gene>
<dbReference type="RefSeq" id="WP_117605909.1">
    <property type="nucleotide sequence ID" value="NZ_QSPL01000002.1"/>
</dbReference>
<evidence type="ECO:0000259" key="10">
    <source>
        <dbReference type="PROSITE" id="PS51198"/>
    </source>
</evidence>
<organism evidence="11 12">
    <name type="scientific">Dorea formicigenerans</name>
    <dbReference type="NCBI Taxonomy" id="39486"/>
    <lineage>
        <taxon>Bacteria</taxon>
        <taxon>Bacillati</taxon>
        <taxon>Bacillota</taxon>
        <taxon>Clostridia</taxon>
        <taxon>Lachnospirales</taxon>
        <taxon>Lachnospiraceae</taxon>
        <taxon>Dorea</taxon>
    </lineage>
</organism>
<dbReference type="Pfam" id="PF00580">
    <property type="entry name" value="UvrD-helicase"/>
    <property type="match status" value="1"/>
</dbReference>
<dbReference type="EC" id="5.6.2.4" evidence="7"/>
<evidence type="ECO:0000256" key="3">
    <source>
        <dbReference type="ARBA" id="ARBA00022806"/>
    </source>
</evidence>
<evidence type="ECO:0000256" key="6">
    <source>
        <dbReference type="ARBA" id="ARBA00034617"/>
    </source>
</evidence>
<dbReference type="SUPFAM" id="SSF52540">
    <property type="entry name" value="P-loop containing nucleoside triphosphate hydrolases"/>
    <property type="match status" value="1"/>
</dbReference>
<dbReference type="EMBL" id="QSVB01000002">
    <property type="protein sequence ID" value="RGN93216.1"/>
    <property type="molecule type" value="Genomic_DNA"/>
</dbReference>
<comment type="caution">
    <text evidence="11">The sequence shown here is derived from an EMBL/GenBank/DDBJ whole genome shotgun (WGS) entry which is preliminary data.</text>
</comment>